<evidence type="ECO:0000256" key="9">
    <source>
        <dbReference type="ARBA" id="ARBA00022792"/>
    </source>
</evidence>
<evidence type="ECO:0000256" key="6">
    <source>
        <dbReference type="ARBA" id="ARBA00022448"/>
    </source>
</evidence>
<evidence type="ECO:0000256" key="7">
    <source>
        <dbReference type="ARBA" id="ARBA00022660"/>
    </source>
</evidence>
<evidence type="ECO:0000256" key="5">
    <source>
        <dbReference type="ARBA" id="ARBA00021008"/>
    </source>
</evidence>
<dbReference type="AlphaFoldDB" id="G9J3F7"/>
<dbReference type="GO" id="GO:0008137">
    <property type="term" value="F:NADH dehydrogenase (ubiquinone) activity"/>
    <property type="evidence" value="ECO:0007669"/>
    <property type="project" value="UniProtKB-EC"/>
</dbReference>
<keyword evidence="14" id="KW-0830">Ubiquinone</keyword>
<dbReference type="EMBL" id="JN799656">
    <property type="protein sequence ID" value="AEV76940.1"/>
    <property type="molecule type" value="Genomic_DNA"/>
</dbReference>
<gene>
    <name evidence="20" type="primary">ND2</name>
</gene>
<sequence>MFNLFSMFFIMSNLFLFSILSMFLNDLFIIWLFMEINNFMFISLMCFKIFNKKIIFFYYIIQTMASLLIIFSIIYSSLFFSYFNFFNLILILGLSIKLGIPPFHMWMVSSSMFFDWDILFLFLSIQKIIPMYMLSTIELKSSILYPLILSSSYISMFKMLMNLNFKIILTYSSINQTSWVLLLIMFKNLMWILYFATYSAILFLTIMTLKFLYMSPNFIYSVKSLNFKLMFMFMFFNLASLPPLSFFFMKWFSVYMFIFNSPDLTFLIVIMLINSFILIYIYINMMTLLMFFFSIKSKLFFMYNYYPFKKLYFIMFLGLLLSLFMIMI</sequence>
<feature type="transmembrane region" description="Helical" evidence="19">
    <location>
        <begin position="264"/>
        <end position="291"/>
    </location>
</feature>
<dbReference type="EC" id="7.1.1.2" evidence="4"/>
<evidence type="ECO:0000256" key="4">
    <source>
        <dbReference type="ARBA" id="ARBA00012944"/>
    </source>
</evidence>
<evidence type="ECO:0000256" key="13">
    <source>
        <dbReference type="ARBA" id="ARBA00023027"/>
    </source>
</evidence>
<keyword evidence="10" id="KW-1278">Translocase</keyword>
<evidence type="ECO:0000256" key="8">
    <source>
        <dbReference type="ARBA" id="ARBA00022692"/>
    </source>
</evidence>
<evidence type="ECO:0000256" key="1">
    <source>
        <dbReference type="ARBA" id="ARBA00003257"/>
    </source>
</evidence>
<feature type="transmembrane region" description="Helical" evidence="19">
    <location>
        <begin position="6"/>
        <end position="34"/>
    </location>
</feature>
<accession>G9J3F7</accession>
<evidence type="ECO:0000256" key="19">
    <source>
        <dbReference type="SAM" id="Phobius"/>
    </source>
</evidence>
<keyword evidence="15 20" id="KW-0496">Mitochondrion</keyword>
<proteinExistence type="inferred from homology"/>
<evidence type="ECO:0000256" key="15">
    <source>
        <dbReference type="ARBA" id="ARBA00023128"/>
    </source>
</evidence>
<reference evidence="20" key="1">
    <citation type="journal article" date="2011" name="Genome Biol. Evol.">
        <title>Purifying selection, sequence composition and context-specific indel mutations shape intraspecific variation in a bacterial endosymbiont.</title>
        <authorList>
            <person name="Williams L.E."/>
            <person name="Wernegreen J.J."/>
        </authorList>
    </citation>
    <scope>NUCLEOTIDE SEQUENCE</scope>
</reference>
<organism evidence="20">
    <name type="scientific">Camponotus vafer</name>
    <dbReference type="NCBI Taxonomy" id="251259"/>
    <lineage>
        <taxon>Eukaryota</taxon>
        <taxon>Metazoa</taxon>
        <taxon>Ecdysozoa</taxon>
        <taxon>Arthropoda</taxon>
        <taxon>Hexapoda</taxon>
        <taxon>Insecta</taxon>
        <taxon>Pterygota</taxon>
        <taxon>Neoptera</taxon>
        <taxon>Endopterygota</taxon>
        <taxon>Hymenoptera</taxon>
        <taxon>Apocrita</taxon>
        <taxon>Aculeata</taxon>
        <taxon>Formicoidea</taxon>
        <taxon>Formicidae</taxon>
        <taxon>Formicinae</taxon>
        <taxon>Camponotus</taxon>
    </lineage>
</organism>
<evidence type="ECO:0000256" key="14">
    <source>
        <dbReference type="ARBA" id="ARBA00023075"/>
    </source>
</evidence>
<comment type="catalytic activity">
    <reaction evidence="18">
        <text>a ubiquinone + NADH + 5 H(+)(in) = a ubiquinol + NAD(+) + 4 H(+)(out)</text>
        <dbReference type="Rhea" id="RHEA:29091"/>
        <dbReference type="Rhea" id="RHEA-COMP:9565"/>
        <dbReference type="Rhea" id="RHEA-COMP:9566"/>
        <dbReference type="ChEBI" id="CHEBI:15378"/>
        <dbReference type="ChEBI" id="CHEBI:16389"/>
        <dbReference type="ChEBI" id="CHEBI:17976"/>
        <dbReference type="ChEBI" id="CHEBI:57540"/>
        <dbReference type="ChEBI" id="CHEBI:57945"/>
        <dbReference type="EC" id="7.1.1.2"/>
    </reaction>
</comment>
<evidence type="ECO:0000256" key="16">
    <source>
        <dbReference type="ARBA" id="ARBA00023136"/>
    </source>
</evidence>
<keyword evidence="11" id="KW-0249">Electron transport</keyword>
<comment type="subcellular location">
    <subcellularLocation>
        <location evidence="2">Mitochondrion inner membrane</location>
        <topology evidence="2">Multi-pass membrane protein</topology>
    </subcellularLocation>
</comment>
<keyword evidence="6" id="KW-0813">Transport</keyword>
<evidence type="ECO:0000256" key="12">
    <source>
        <dbReference type="ARBA" id="ARBA00022989"/>
    </source>
</evidence>
<keyword evidence="13" id="KW-0520">NAD</keyword>
<keyword evidence="7" id="KW-0679">Respiratory chain</keyword>
<dbReference type="GO" id="GO:0005743">
    <property type="term" value="C:mitochondrial inner membrane"/>
    <property type="evidence" value="ECO:0007669"/>
    <property type="project" value="UniProtKB-SubCell"/>
</dbReference>
<feature type="transmembrane region" description="Helical" evidence="19">
    <location>
        <begin position="168"/>
        <end position="186"/>
    </location>
</feature>
<evidence type="ECO:0000313" key="20">
    <source>
        <dbReference type="EMBL" id="AEV76940.1"/>
    </source>
</evidence>
<evidence type="ECO:0000256" key="18">
    <source>
        <dbReference type="ARBA" id="ARBA00049551"/>
    </source>
</evidence>
<dbReference type="GO" id="GO:0006120">
    <property type="term" value="P:mitochondrial electron transport, NADH to ubiquinone"/>
    <property type="evidence" value="ECO:0007669"/>
    <property type="project" value="TreeGrafter"/>
</dbReference>
<evidence type="ECO:0000256" key="2">
    <source>
        <dbReference type="ARBA" id="ARBA00004448"/>
    </source>
</evidence>
<geneLocation type="mitochondrion" evidence="20"/>
<name>G9J3F7_9HYME</name>
<feature type="transmembrane region" description="Helical" evidence="19">
    <location>
        <begin position="311"/>
        <end position="327"/>
    </location>
</feature>
<keyword evidence="8 19" id="KW-0812">Transmembrane</keyword>
<feature type="transmembrane region" description="Helical" evidence="19">
    <location>
        <begin position="55"/>
        <end position="75"/>
    </location>
</feature>
<evidence type="ECO:0000256" key="17">
    <source>
        <dbReference type="ARBA" id="ARBA00031028"/>
    </source>
</evidence>
<dbReference type="PANTHER" id="PTHR46552">
    <property type="entry name" value="NADH-UBIQUINONE OXIDOREDUCTASE CHAIN 2"/>
    <property type="match status" value="1"/>
</dbReference>
<feature type="transmembrane region" description="Helical" evidence="19">
    <location>
        <begin position="192"/>
        <end position="213"/>
    </location>
</feature>
<keyword evidence="9" id="KW-0999">Mitochondrion inner membrane</keyword>
<dbReference type="InterPro" id="IPR050175">
    <property type="entry name" value="Complex_I_Subunit_2"/>
</dbReference>
<comment type="function">
    <text evidence="1">Core subunit of the mitochondrial membrane respiratory chain NADH dehydrogenase (Complex I) that is believed to belong to the minimal assembly required for catalysis. Complex I functions in the transfer of electrons from NADH to the respiratory chain. The immediate electron acceptor for the enzyme is believed to be ubiquinone.</text>
</comment>
<feature type="transmembrane region" description="Helical" evidence="19">
    <location>
        <begin position="81"/>
        <end position="100"/>
    </location>
</feature>
<evidence type="ECO:0000256" key="3">
    <source>
        <dbReference type="ARBA" id="ARBA00007012"/>
    </source>
</evidence>
<dbReference type="PANTHER" id="PTHR46552:SF1">
    <property type="entry name" value="NADH-UBIQUINONE OXIDOREDUCTASE CHAIN 2"/>
    <property type="match status" value="1"/>
</dbReference>
<keyword evidence="16 19" id="KW-0472">Membrane</keyword>
<evidence type="ECO:0000256" key="10">
    <source>
        <dbReference type="ARBA" id="ARBA00022967"/>
    </source>
</evidence>
<keyword evidence="12 19" id="KW-1133">Transmembrane helix</keyword>
<protein>
    <recommendedName>
        <fullName evidence="5">NADH-ubiquinone oxidoreductase chain 2</fullName>
        <ecNumber evidence="4">7.1.1.2</ecNumber>
    </recommendedName>
    <alternativeName>
        <fullName evidence="17">NADH dehydrogenase subunit 2</fullName>
    </alternativeName>
</protein>
<comment type="similarity">
    <text evidence="3">Belongs to the complex I subunit 2 family.</text>
</comment>
<evidence type="ECO:0000256" key="11">
    <source>
        <dbReference type="ARBA" id="ARBA00022982"/>
    </source>
</evidence>
<feature type="transmembrane region" description="Helical" evidence="19">
    <location>
        <begin position="234"/>
        <end position="258"/>
    </location>
</feature>